<dbReference type="EMBL" id="CAUOFW020003592">
    <property type="protein sequence ID" value="CAK9160868.1"/>
    <property type="molecule type" value="Genomic_DNA"/>
</dbReference>
<evidence type="ECO:0000313" key="2">
    <source>
        <dbReference type="EMBL" id="CAK9160868.1"/>
    </source>
</evidence>
<comment type="caution">
    <text evidence="2">The sequence shown here is derived from an EMBL/GenBank/DDBJ whole genome shotgun (WGS) entry which is preliminary data.</text>
</comment>
<accession>A0ABC8SVD5</accession>
<keyword evidence="3" id="KW-1185">Reference proteome</keyword>
<feature type="region of interest" description="Disordered" evidence="1">
    <location>
        <begin position="207"/>
        <end position="238"/>
    </location>
</feature>
<gene>
    <name evidence="2" type="ORF">ILEXP_LOCUS29655</name>
</gene>
<feature type="compositionally biased region" description="Polar residues" evidence="1">
    <location>
        <begin position="226"/>
        <end position="235"/>
    </location>
</feature>
<dbReference type="AlphaFoldDB" id="A0ABC8SVD5"/>
<protein>
    <submittedName>
        <fullName evidence="2">Uncharacterized protein</fullName>
    </submittedName>
</protein>
<reference evidence="2 3" key="1">
    <citation type="submission" date="2024-02" db="EMBL/GenBank/DDBJ databases">
        <authorList>
            <person name="Vignale AGUSTIN F."/>
            <person name="Sosa J E."/>
            <person name="Modenutti C."/>
        </authorList>
    </citation>
    <scope>NUCLEOTIDE SEQUENCE [LARGE SCALE GENOMIC DNA]</scope>
</reference>
<evidence type="ECO:0000313" key="3">
    <source>
        <dbReference type="Proteomes" id="UP001642360"/>
    </source>
</evidence>
<name>A0ABC8SVD5_9AQUA</name>
<organism evidence="2 3">
    <name type="scientific">Ilex paraguariensis</name>
    <name type="common">yerba mate</name>
    <dbReference type="NCBI Taxonomy" id="185542"/>
    <lineage>
        <taxon>Eukaryota</taxon>
        <taxon>Viridiplantae</taxon>
        <taxon>Streptophyta</taxon>
        <taxon>Embryophyta</taxon>
        <taxon>Tracheophyta</taxon>
        <taxon>Spermatophyta</taxon>
        <taxon>Magnoliopsida</taxon>
        <taxon>eudicotyledons</taxon>
        <taxon>Gunneridae</taxon>
        <taxon>Pentapetalae</taxon>
        <taxon>asterids</taxon>
        <taxon>campanulids</taxon>
        <taxon>Aquifoliales</taxon>
        <taxon>Aquifoliaceae</taxon>
        <taxon>Ilex</taxon>
    </lineage>
</organism>
<sequence length="499" mass="54779">MTADQNQSQIPPKPPDVSLISITTPKISLNPLTQSTSAHFTDTVQNGAKASTTLQDVTKNSCMPPTNPNLQSTTDIAKILPQSVQLSELGQMVQMLQDRNSTVVSSEAKNKEDLVTVTPDEERLQGAEKEKEMSLMEVSPERGEKGIQNGMDNALFSQPQAEGSKEVQQMAGTVMCSLNKQSHSPTSSSFFVDHLYELRGRQNYTVDDESGLRRDKEPPDRGFYSDQESSKNWADSSEDATVNEDQGIILLNQTTVNYSDCSTGHSPREKNMWLLWNDNLEVKSMLHFEQAMTVSVSYQGADPVLVTVVYGCCDLLVKEALVGTLTAGDRGSFCCYSWFYQTLSLVNIEGFPRFCSEGFQLDFQLLSCRCCWPPLVSFSSAGFADFLMVSQRFFHLLDAGYWSAAVGFSVAASFGSQLGICSQRALSCCVGSGLMFIPHGFHHLAVAVSWVSSFPPAEFSGSSAGLSAGFCWPSCPILCPFFFDGLFLVFVKARLPCFL</sequence>
<feature type="compositionally biased region" description="Basic and acidic residues" evidence="1">
    <location>
        <begin position="210"/>
        <end position="220"/>
    </location>
</feature>
<proteinExistence type="predicted"/>
<evidence type="ECO:0000256" key="1">
    <source>
        <dbReference type="SAM" id="MobiDB-lite"/>
    </source>
</evidence>
<dbReference type="Proteomes" id="UP001642360">
    <property type="component" value="Unassembled WGS sequence"/>
</dbReference>